<dbReference type="EC" id="5.1.3.-" evidence="3"/>
<dbReference type="Gene3D" id="3.20.20.70">
    <property type="entry name" value="Aldolase class I"/>
    <property type="match status" value="1"/>
</dbReference>
<proteinExistence type="predicted"/>
<keyword evidence="4" id="KW-1185">Reference proteome</keyword>
<name>A0AAP4FV48_9ENTR</name>
<keyword evidence="2 3" id="KW-0413">Isomerase</keyword>
<evidence type="ECO:0000313" key="4">
    <source>
        <dbReference type="Proteomes" id="UP001223214"/>
    </source>
</evidence>
<dbReference type="InterPro" id="IPR013785">
    <property type="entry name" value="Aldolase_TIM"/>
</dbReference>
<dbReference type="InterPro" id="IPR000056">
    <property type="entry name" value="Ribul_P_3_epim-like"/>
</dbReference>
<dbReference type="GO" id="GO:0005975">
    <property type="term" value="P:carbohydrate metabolic process"/>
    <property type="evidence" value="ECO:0007669"/>
    <property type="project" value="InterPro"/>
</dbReference>
<dbReference type="GO" id="GO:0016857">
    <property type="term" value="F:racemase and epimerase activity, acting on carbohydrates and derivatives"/>
    <property type="evidence" value="ECO:0007669"/>
    <property type="project" value="InterPro"/>
</dbReference>
<dbReference type="Pfam" id="PF00834">
    <property type="entry name" value="Ribul_P_3_epim"/>
    <property type="match status" value="1"/>
</dbReference>
<dbReference type="PROSITE" id="PS01085">
    <property type="entry name" value="RIBUL_P_3_EPIMER_1"/>
    <property type="match status" value="1"/>
</dbReference>
<dbReference type="GO" id="GO:0046872">
    <property type="term" value="F:metal ion binding"/>
    <property type="evidence" value="ECO:0007669"/>
    <property type="project" value="UniProtKB-KW"/>
</dbReference>
<dbReference type="CDD" id="cd00429">
    <property type="entry name" value="RPE"/>
    <property type="match status" value="1"/>
</dbReference>
<dbReference type="EMBL" id="JASSOM010000003">
    <property type="protein sequence ID" value="MDK9361909.1"/>
    <property type="molecule type" value="Genomic_DNA"/>
</dbReference>
<reference evidence="3 4" key="1">
    <citation type="submission" date="2023-06" db="EMBL/GenBank/DDBJ databases">
        <title>Identification and characterization of antibiotic-resistant Gram-negative bacteria.</title>
        <authorList>
            <person name="Cho G.-S."/>
            <person name="Lee J."/>
            <person name="Tai E."/>
            <person name="Jeong S."/>
            <person name="Kim I."/>
            <person name="Kim B.-E."/>
            <person name="Jeong M.-I."/>
            <person name="Oh K.-K."/>
            <person name="Franz C.M.A.P."/>
        </authorList>
    </citation>
    <scope>NUCLEOTIDE SEQUENCE [LARGE SCALE GENOMIC DNA]</scope>
    <source>
        <strain evidence="3 4">V106_12</strain>
    </source>
</reference>
<protein>
    <submittedName>
        <fullName evidence="3">Epimerase</fullName>
        <ecNumber evidence="3">5.1.3.-</ecNumber>
    </submittedName>
</protein>
<evidence type="ECO:0000313" key="3">
    <source>
        <dbReference type="EMBL" id="MDK9361909.1"/>
    </source>
</evidence>
<comment type="caution">
    <text evidence="3">The sequence shown here is derived from an EMBL/GenBank/DDBJ whole genome shotgun (WGS) entry which is preliminary data.</text>
</comment>
<dbReference type="PROSITE" id="PS01086">
    <property type="entry name" value="RIBUL_P_3_EPIMER_2"/>
    <property type="match status" value="1"/>
</dbReference>
<dbReference type="SUPFAM" id="SSF51366">
    <property type="entry name" value="Ribulose-phoshate binding barrel"/>
    <property type="match status" value="1"/>
</dbReference>
<gene>
    <name evidence="3" type="ORF">QQF32_01655</name>
</gene>
<organism evidence="3 4">
    <name type="scientific">Lelliottia wanjuensis</name>
    <dbReference type="NCBI Taxonomy" id="3050585"/>
    <lineage>
        <taxon>Bacteria</taxon>
        <taxon>Pseudomonadati</taxon>
        <taxon>Pseudomonadota</taxon>
        <taxon>Gammaproteobacteria</taxon>
        <taxon>Enterobacterales</taxon>
        <taxon>Enterobacteriaceae</taxon>
        <taxon>Lelliottia</taxon>
    </lineage>
</organism>
<dbReference type="PANTHER" id="PTHR11749">
    <property type="entry name" value="RIBULOSE-5-PHOSPHATE-3-EPIMERASE"/>
    <property type="match status" value="1"/>
</dbReference>
<keyword evidence="1" id="KW-0479">Metal-binding</keyword>
<sequence length="211" mass="22803">MQTLHPSLASVDPLLLGETLIRLNVLPIGTLHIDIEDTSFISNITFGMKTINAVAHSTQHLLSFHLMLANPRPWLEWIAPLRPGWIFFHAEALANPAEDLAAIHRTGAKAGLALNPATPVANYVYLREHLDGLLIMTSEPDGEGQRFIPAMVDKVTDASTLFPKTAIWADGGVDPAVAPALRKSGAQHLVLGRAVFSHSDISRALQAFAGE</sequence>
<dbReference type="AlphaFoldDB" id="A0AAP4FV48"/>
<dbReference type="InterPro" id="IPR011060">
    <property type="entry name" value="RibuloseP-bd_barrel"/>
</dbReference>
<dbReference type="Proteomes" id="UP001223214">
    <property type="component" value="Unassembled WGS sequence"/>
</dbReference>
<accession>A0AAP4FV48</accession>
<evidence type="ECO:0000256" key="2">
    <source>
        <dbReference type="ARBA" id="ARBA00023235"/>
    </source>
</evidence>
<dbReference type="RefSeq" id="WP_285149660.1">
    <property type="nucleotide sequence ID" value="NZ_JASSOM010000003.1"/>
</dbReference>
<evidence type="ECO:0000256" key="1">
    <source>
        <dbReference type="ARBA" id="ARBA00022723"/>
    </source>
</evidence>